<reference evidence="24" key="1">
    <citation type="journal article" date="2016" name="Ticks Tick Borne Dis.">
        <title>De novo assembly and annotation of the salivary gland transcriptome of Rhipicephalus appendiculatus male and female ticks during blood feeding.</title>
        <authorList>
            <person name="de Castro M.H."/>
            <person name="de Klerk D."/>
            <person name="Pienaar R."/>
            <person name="Latif A.A."/>
            <person name="Rees D.J."/>
            <person name="Mans B.J."/>
        </authorList>
    </citation>
    <scope>NUCLEOTIDE SEQUENCE</scope>
    <source>
        <tissue evidence="24">Salivary glands</tissue>
    </source>
</reference>
<evidence type="ECO:0000256" key="21">
    <source>
        <dbReference type="ARBA" id="ARBA00046382"/>
    </source>
</evidence>
<dbReference type="GO" id="GO:0009986">
    <property type="term" value="C:cell surface"/>
    <property type="evidence" value="ECO:0007669"/>
    <property type="project" value="UniProtKB-SubCell"/>
</dbReference>
<keyword evidence="11 23" id="KW-0812">Transmembrane</keyword>
<dbReference type="CDD" id="cd03155">
    <property type="entry name" value="CD151_like_LEL"/>
    <property type="match status" value="1"/>
</dbReference>
<evidence type="ECO:0000256" key="18">
    <source>
        <dbReference type="ARBA" id="ARBA00023228"/>
    </source>
</evidence>
<dbReference type="GO" id="GO:0005886">
    <property type="term" value="C:plasma membrane"/>
    <property type="evidence" value="ECO:0007669"/>
    <property type="project" value="UniProtKB-SubCell"/>
</dbReference>
<dbReference type="FunFam" id="1.10.1450.10:FF:000019">
    <property type="entry name" value="Tetraspanin"/>
    <property type="match status" value="1"/>
</dbReference>
<sequence>MASSAAENVFGGGGGRGRSAADRSDRFANGTPHGLSSSSSSRHYRSGRPIAGGGGGGAPAAMTYRRGAKDDGCCSVGFLKCLLHTFNFIFLLSGCAVLGVGVWTLVAKRHHLSLLTTATYASTAYMLLLAGALVILVTALGCVAVCRLHRCFLLAYTFLLLLIFLMEAVAGIIAYVYEEQVWHELADGLNTTFVESYGTDASRTEAINDLQRAFKCCGANGFDDWKHSVWLRKHSRTNNTVPDSCCKTIGLGCGKLAHPSNIYYDGCINALDEQIREHLIIIGAVGLGICLVQVFGMIFSCCLYLRLRDYRRHPQYY</sequence>
<comment type="function">
    <text evidence="20">Functions as a cell surface receptor for TIMP1 and plays a role in the activation of cellular signaling cascades. Plays a role in the activation of ITGB1 and integrin signaling, leading to the activation of AKT, FAK/PTK2 and MAP kinases. Promotes cell survival, reorganization of the actin cytoskeleton, cell adhesion, spreading and migration, via its role in the activation of AKT and FAK/PTK2. Plays a role in VEGFA signaling via its role in regulating the internalization of KDR/VEGFR2. Plays a role in intracellular vesicular transport processes, and is required for normal trafficking of the PMEL luminal domain that is essential for the development and maturation of melanocytes. Plays a role in the adhesion of leukocytes onto endothelial cells via its role in the regulation of SELP trafficking. May play a role in mast cell degranulation in response to Ms4a2/FceRI stimulation, but not in mast cell degranulation in response to other stimuli.</text>
</comment>
<feature type="transmembrane region" description="Helical" evidence="23">
    <location>
        <begin position="126"/>
        <end position="146"/>
    </location>
</feature>
<dbReference type="GO" id="GO:0015031">
    <property type="term" value="P:protein transport"/>
    <property type="evidence" value="ECO:0007669"/>
    <property type="project" value="UniProtKB-KW"/>
</dbReference>
<organism evidence="24">
    <name type="scientific">Rhipicephalus appendiculatus</name>
    <name type="common">Brown ear tick</name>
    <dbReference type="NCBI Taxonomy" id="34631"/>
    <lineage>
        <taxon>Eukaryota</taxon>
        <taxon>Metazoa</taxon>
        <taxon>Ecdysozoa</taxon>
        <taxon>Arthropoda</taxon>
        <taxon>Chelicerata</taxon>
        <taxon>Arachnida</taxon>
        <taxon>Acari</taxon>
        <taxon>Parasitiformes</taxon>
        <taxon>Ixodida</taxon>
        <taxon>Ixodoidea</taxon>
        <taxon>Ixodidae</taxon>
        <taxon>Rhipicephalinae</taxon>
        <taxon>Rhipicephalus</taxon>
        <taxon>Rhipicephalus</taxon>
    </lineage>
</organism>
<dbReference type="SUPFAM" id="SSF48652">
    <property type="entry name" value="Tetraspanin"/>
    <property type="match status" value="1"/>
</dbReference>
<feature type="transmembrane region" description="Helical" evidence="23">
    <location>
        <begin position="88"/>
        <end position="106"/>
    </location>
</feature>
<keyword evidence="17" id="KW-0325">Glycoprotein</keyword>
<feature type="transmembrane region" description="Helical" evidence="23">
    <location>
        <begin position="153"/>
        <end position="177"/>
    </location>
</feature>
<keyword evidence="19" id="KW-0449">Lipoprotein</keyword>
<keyword evidence="18" id="KW-0458">Lysosome</keyword>
<dbReference type="InterPro" id="IPR008952">
    <property type="entry name" value="Tetraspanin_EC2_sf"/>
</dbReference>
<evidence type="ECO:0000256" key="17">
    <source>
        <dbReference type="ARBA" id="ARBA00023180"/>
    </source>
</evidence>
<dbReference type="PANTHER" id="PTHR19282:SF544">
    <property type="entry name" value="TETRASPANIN"/>
    <property type="match status" value="1"/>
</dbReference>
<keyword evidence="15 23" id="KW-0472">Membrane</keyword>
<evidence type="ECO:0000256" key="5">
    <source>
        <dbReference type="ARBA" id="ARBA00004651"/>
    </source>
</evidence>
<dbReference type="GO" id="GO:0031902">
    <property type="term" value="C:late endosome membrane"/>
    <property type="evidence" value="ECO:0007669"/>
    <property type="project" value="UniProtKB-SubCell"/>
</dbReference>
<protein>
    <recommendedName>
        <fullName evidence="7">CD63 antigen</fullName>
    </recommendedName>
</protein>
<evidence type="ECO:0000256" key="19">
    <source>
        <dbReference type="ARBA" id="ARBA00023288"/>
    </source>
</evidence>
<evidence type="ECO:0000256" key="1">
    <source>
        <dbReference type="ARBA" id="ARBA00004107"/>
    </source>
</evidence>
<evidence type="ECO:0000256" key="22">
    <source>
        <dbReference type="SAM" id="MobiDB-lite"/>
    </source>
</evidence>
<dbReference type="PANTHER" id="PTHR19282">
    <property type="entry name" value="TETRASPANIN"/>
    <property type="match status" value="1"/>
</dbReference>
<evidence type="ECO:0000256" key="15">
    <source>
        <dbReference type="ARBA" id="ARBA00023136"/>
    </source>
</evidence>
<dbReference type="Gene3D" id="1.10.1450.10">
    <property type="entry name" value="Tetraspanin"/>
    <property type="match status" value="1"/>
</dbReference>
<evidence type="ECO:0000256" key="16">
    <source>
        <dbReference type="ARBA" id="ARBA00023139"/>
    </source>
</evidence>
<evidence type="ECO:0000256" key="10">
    <source>
        <dbReference type="ARBA" id="ARBA00022525"/>
    </source>
</evidence>
<dbReference type="GO" id="GO:0005765">
    <property type="term" value="C:lysosomal membrane"/>
    <property type="evidence" value="ECO:0007669"/>
    <property type="project" value="UniProtKB-SubCell"/>
</dbReference>
<dbReference type="EMBL" id="GEDV01004093">
    <property type="protein sequence ID" value="JAP84464.1"/>
    <property type="molecule type" value="Transcribed_RNA"/>
</dbReference>
<evidence type="ECO:0000256" key="8">
    <source>
        <dbReference type="ARBA" id="ARBA00022448"/>
    </source>
</evidence>
<evidence type="ECO:0000256" key="4">
    <source>
        <dbReference type="ARBA" id="ARBA00004613"/>
    </source>
</evidence>
<evidence type="ECO:0000256" key="9">
    <source>
        <dbReference type="ARBA" id="ARBA00022475"/>
    </source>
</evidence>
<dbReference type="GO" id="GO:0005576">
    <property type="term" value="C:extracellular region"/>
    <property type="evidence" value="ECO:0007669"/>
    <property type="project" value="UniProtKB-SubCell"/>
</dbReference>
<comment type="subcellular location">
    <subcellularLocation>
        <location evidence="5">Cell membrane</location>
        <topology evidence="5">Multi-pass membrane protein</topology>
    </subcellularLocation>
    <subcellularLocation>
        <location evidence="3">Cell surface</location>
    </subcellularLocation>
    <subcellularLocation>
        <location evidence="1">Late endosome membrane</location>
        <topology evidence="1">Multi-pass membrane protein</topology>
    </subcellularLocation>
    <subcellularLocation>
        <location evidence="6">Lysosome membrane</location>
    </subcellularLocation>
    <subcellularLocation>
        <location evidence="2">Melanosome</location>
    </subcellularLocation>
    <subcellularLocation>
        <location evidence="4">Secreted</location>
    </subcellularLocation>
</comment>
<evidence type="ECO:0000256" key="12">
    <source>
        <dbReference type="ARBA" id="ARBA00022753"/>
    </source>
</evidence>
<evidence type="ECO:0000256" key="2">
    <source>
        <dbReference type="ARBA" id="ARBA00004223"/>
    </source>
</evidence>
<feature type="transmembrane region" description="Helical" evidence="23">
    <location>
        <begin position="279"/>
        <end position="305"/>
    </location>
</feature>
<dbReference type="Pfam" id="PF00335">
    <property type="entry name" value="Tetraspanin"/>
    <property type="match status" value="1"/>
</dbReference>
<dbReference type="InterPro" id="IPR018499">
    <property type="entry name" value="Tetraspanin/Peripherin"/>
</dbReference>
<dbReference type="AlphaFoldDB" id="A0A131YZ66"/>
<keyword evidence="8" id="KW-0813">Transport</keyword>
<evidence type="ECO:0000256" key="20">
    <source>
        <dbReference type="ARBA" id="ARBA00043922"/>
    </source>
</evidence>
<evidence type="ECO:0000256" key="11">
    <source>
        <dbReference type="ARBA" id="ARBA00022692"/>
    </source>
</evidence>
<evidence type="ECO:0000256" key="7">
    <source>
        <dbReference type="ARBA" id="ARBA00020588"/>
    </source>
</evidence>
<evidence type="ECO:0000313" key="24">
    <source>
        <dbReference type="EMBL" id="JAP84464.1"/>
    </source>
</evidence>
<evidence type="ECO:0000256" key="23">
    <source>
        <dbReference type="SAM" id="Phobius"/>
    </source>
</evidence>
<evidence type="ECO:0000256" key="13">
    <source>
        <dbReference type="ARBA" id="ARBA00022927"/>
    </source>
</evidence>
<name>A0A131YZ66_RHIAP</name>
<evidence type="ECO:0000256" key="14">
    <source>
        <dbReference type="ARBA" id="ARBA00022989"/>
    </source>
</evidence>
<accession>A0A131YZ66</accession>
<evidence type="ECO:0000256" key="3">
    <source>
        <dbReference type="ARBA" id="ARBA00004241"/>
    </source>
</evidence>
<dbReference type="PRINTS" id="PR00259">
    <property type="entry name" value="TMFOUR"/>
</dbReference>
<keyword evidence="9" id="KW-1003">Cell membrane</keyword>
<evidence type="ECO:0000256" key="6">
    <source>
        <dbReference type="ARBA" id="ARBA00004656"/>
    </source>
</evidence>
<comment type="subunit">
    <text evidence="21">Interacts with TIMP1 and ITGB1 and recruits TIMP1 to ITGB1. Interacts with CD9. Identified in a complex with CD9 and ITGB3. Interacts with PMEL. Interacts with KDR/VEGFR2; identified in a complex with ITGB1 and KDR/VEGFR2 and is required to recruit KDR to ITGB1 complexes. Interacts with SYT7.</text>
</comment>
<proteinExistence type="predicted"/>
<feature type="region of interest" description="Disordered" evidence="22">
    <location>
        <begin position="1"/>
        <end position="44"/>
    </location>
</feature>
<dbReference type="GO" id="GO:0030154">
    <property type="term" value="P:cell differentiation"/>
    <property type="evidence" value="ECO:0007669"/>
    <property type="project" value="UniProtKB-ARBA"/>
</dbReference>
<keyword evidence="10" id="KW-0964">Secreted</keyword>
<keyword evidence="12" id="KW-0967">Endosome</keyword>
<keyword evidence="14 23" id="KW-1133">Transmembrane helix</keyword>
<keyword evidence="16" id="KW-0564">Palmitate</keyword>
<keyword evidence="13" id="KW-0653">Protein transport</keyword>